<keyword evidence="10" id="KW-1185">Reference proteome</keyword>
<keyword evidence="3" id="KW-0813">Transport</keyword>
<evidence type="ECO:0000256" key="8">
    <source>
        <dbReference type="SAM" id="Phobius"/>
    </source>
</evidence>
<dbReference type="Gene3D" id="1.10.3470.10">
    <property type="entry name" value="ABC transporter involved in vitamin B12 uptake, BtuC"/>
    <property type="match status" value="1"/>
</dbReference>
<dbReference type="InterPro" id="IPR037294">
    <property type="entry name" value="ABC_BtuC-like"/>
</dbReference>
<keyword evidence="5 8" id="KW-0812">Transmembrane</keyword>
<dbReference type="CDD" id="cd06550">
    <property type="entry name" value="TM_ABC_iron-siderophores_like"/>
    <property type="match status" value="1"/>
</dbReference>
<dbReference type="RefSeq" id="WP_233733399.1">
    <property type="nucleotide sequence ID" value="NZ_JAJVCN010000004.1"/>
</dbReference>
<dbReference type="Pfam" id="PF01032">
    <property type="entry name" value="FecCD"/>
    <property type="match status" value="1"/>
</dbReference>
<evidence type="ECO:0000313" key="9">
    <source>
        <dbReference type="EMBL" id="MCE7011065.1"/>
    </source>
</evidence>
<evidence type="ECO:0000256" key="2">
    <source>
        <dbReference type="ARBA" id="ARBA00007935"/>
    </source>
</evidence>
<evidence type="ECO:0000256" key="7">
    <source>
        <dbReference type="ARBA" id="ARBA00023136"/>
    </source>
</evidence>
<organism evidence="9 10">
    <name type="scientific">Kibdelosporangium philippinense</name>
    <dbReference type="NCBI Taxonomy" id="211113"/>
    <lineage>
        <taxon>Bacteria</taxon>
        <taxon>Bacillati</taxon>
        <taxon>Actinomycetota</taxon>
        <taxon>Actinomycetes</taxon>
        <taxon>Pseudonocardiales</taxon>
        <taxon>Pseudonocardiaceae</taxon>
        <taxon>Kibdelosporangium</taxon>
    </lineage>
</organism>
<evidence type="ECO:0000256" key="1">
    <source>
        <dbReference type="ARBA" id="ARBA00004651"/>
    </source>
</evidence>
<evidence type="ECO:0000313" key="10">
    <source>
        <dbReference type="Proteomes" id="UP001521150"/>
    </source>
</evidence>
<dbReference type="SUPFAM" id="SSF81345">
    <property type="entry name" value="ABC transporter involved in vitamin B12 uptake, BtuC"/>
    <property type="match status" value="1"/>
</dbReference>
<dbReference type="PANTHER" id="PTHR30472:SF25">
    <property type="entry name" value="ABC TRANSPORTER PERMEASE PROTEIN MJ0876-RELATED"/>
    <property type="match status" value="1"/>
</dbReference>
<dbReference type="EMBL" id="JAJVCN010000004">
    <property type="protein sequence ID" value="MCE7011065.1"/>
    <property type="molecule type" value="Genomic_DNA"/>
</dbReference>
<evidence type="ECO:0000256" key="5">
    <source>
        <dbReference type="ARBA" id="ARBA00022692"/>
    </source>
</evidence>
<reference evidence="9 10" key="1">
    <citation type="submission" date="2021-12" db="EMBL/GenBank/DDBJ databases">
        <title>Genome sequence of Kibdelosporangium philippinense ATCC 49844.</title>
        <authorList>
            <person name="Fedorov E.A."/>
            <person name="Omeragic M."/>
            <person name="Shalygina K.F."/>
            <person name="Maclea K.S."/>
        </authorList>
    </citation>
    <scope>NUCLEOTIDE SEQUENCE [LARGE SCALE GENOMIC DNA]</scope>
    <source>
        <strain evidence="9 10">ATCC 49844</strain>
    </source>
</reference>
<sequence length="167" mass="17476">MERPQARLRLSCSALEPTPLVSRVAWVQSSARWESVAISAVTAVVGLAAIWLCTRALDTLALGTETAAGLGVNVRRTRVVLLVATALLTSVAVASVGAIGFVSLIVPHGVRFLVGPTHRVLLPFTALAGAIFLVWTDALARISYAPREVPVGVFTALVGVPLFLLAA</sequence>
<evidence type="ECO:0000256" key="6">
    <source>
        <dbReference type="ARBA" id="ARBA00022989"/>
    </source>
</evidence>
<feature type="transmembrane region" description="Helical" evidence="8">
    <location>
        <begin position="148"/>
        <end position="166"/>
    </location>
</feature>
<name>A0ABS8ZVN6_9PSEU</name>
<feature type="transmembrane region" description="Helical" evidence="8">
    <location>
        <begin position="118"/>
        <end position="136"/>
    </location>
</feature>
<accession>A0ABS8ZVN6</accession>
<proteinExistence type="inferred from homology"/>
<protein>
    <submittedName>
        <fullName evidence="9">Iron ABC transporter permease</fullName>
    </submittedName>
</protein>
<keyword evidence="6 8" id="KW-1133">Transmembrane helix</keyword>
<keyword evidence="7 8" id="KW-0472">Membrane</keyword>
<comment type="similarity">
    <text evidence="2">Belongs to the binding-protein-dependent transport system permease family. FecCD subfamily.</text>
</comment>
<dbReference type="Proteomes" id="UP001521150">
    <property type="component" value="Unassembled WGS sequence"/>
</dbReference>
<evidence type="ECO:0000256" key="4">
    <source>
        <dbReference type="ARBA" id="ARBA00022475"/>
    </source>
</evidence>
<dbReference type="PANTHER" id="PTHR30472">
    <property type="entry name" value="FERRIC ENTEROBACTIN TRANSPORT SYSTEM PERMEASE PROTEIN"/>
    <property type="match status" value="1"/>
</dbReference>
<keyword evidence="4" id="KW-1003">Cell membrane</keyword>
<comment type="caution">
    <text evidence="9">The sequence shown here is derived from an EMBL/GenBank/DDBJ whole genome shotgun (WGS) entry which is preliminary data.</text>
</comment>
<comment type="subcellular location">
    <subcellularLocation>
        <location evidence="1">Cell membrane</location>
        <topology evidence="1">Multi-pass membrane protein</topology>
    </subcellularLocation>
</comment>
<evidence type="ECO:0000256" key="3">
    <source>
        <dbReference type="ARBA" id="ARBA00022448"/>
    </source>
</evidence>
<dbReference type="InterPro" id="IPR000522">
    <property type="entry name" value="ABC_transptr_permease_BtuC"/>
</dbReference>
<gene>
    <name evidence="9" type="ORF">LWC34_50920</name>
</gene>
<feature type="transmembrane region" description="Helical" evidence="8">
    <location>
        <begin position="79"/>
        <end position="106"/>
    </location>
</feature>